<evidence type="ECO:0000313" key="3">
    <source>
        <dbReference type="Proteomes" id="UP001589585"/>
    </source>
</evidence>
<sequence>MNYLKLPIDFSQILTDKAADRCSKEESIAQHIMMLITSRYGEVVGREDFGSQIWELEFSQLIRMKDWEERVEKSLIQAVTKYERRLKDIKVSVVLSEVDGDLSKGDNTQIRRRSQISVIAKLAENDMVFNFNTLIYISPLSQ</sequence>
<evidence type="ECO:0000313" key="2">
    <source>
        <dbReference type="EMBL" id="MFB9056261.1"/>
    </source>
</evidence>
<dbReference type="EMBL" id="JBHMFC010000016">
    <property type="protein sequence ID" value="MFB9056261.1"/>
    <property type="molecule type" value="Genomic_DNA"/>
</dbReference>
<proteinExistence type="predicted"/>
<dbReference type="Gene3D" id="3.10.450.40">
    <property type="match status" value="1"/>
</dbReference>
<name>A0ABV5F9X6_9FLAO</name>
<dbReference type="SUPFAM" id="SSF160719">
    <property type="entry name" value="gpW/gp25-like"/>
    <property type="match status" value="1"/>
</dbReference>
<organism evidence="2 3">
    <name type="scientific">Mariniflexile ostreae</name>
    <dbReference type="NCBI Taxonomy" id="1520892"/>
    <lineage>
        <taxon>Bacteria</taxon>
        <taxon>Pseudomonadati</taxon>
        <taxon>Bacteroidota</taxon>
        <taxon>Flavobacteriia</taxon>
        <taxon>Flavobacteriales</taxon>
        <taxon>Flavobacteriaceae</taxon>
        <taxon>Mariniflexile</taxon>
    </lineage>
</organism>
<dbReference type="Pfam" id="PF04965">
    <property type="entry name" value="GPW_gp25"/>
    <property type="match status" value="1"/>
</dbReference>
<feature type="domain" description="IraD/Gp25-like" evidence="1">
    <location>
        <begin position="24"/>
        <end position="99"/>
    </location>
</feature>
<gene>
    <name evidence="2" type="ORF">ACFFU9_05840</name>
</gene>
<comment type="caution">
    <text evidence="2">The sequence shown here is derived from an EMBL/GenBank/DDBJ whole genome shotgun (WGS) entry which is preliminary data.</text>
</comment>
<dbReference type="Proteomes" id="UP001589585">
    <property type="component" value="Unassembled WGS sequence"/>
</dbReference>
<reference evidence="2 3" key="1">
    <citation type="submission" date="2024-09" db="EMBL/GenBank/DDBJ databases">
        <authorList>
            <person name="Sun Q."/>
            <person name="Mori K."/>
        </authorList>
    </citation>
    <scope>NUCLEOTIDE SEQUENCE [LARGE SCALE GENOMIC DNA]</scope>
    <source>
        <strain evidence="2 3">CECT 8622</strain>
    </source>
</reference>
<accession>A0ABV5F9X6</accession>
<dbReference type="RefSeq" id="WP_379860457.1">
    <property type="nucleotide sequence ID" value="NZ_JBHMFC010000016.1"/>
</dbReference>
<keyword evidence="3" id="KW-1185">Reference proteome</keyword>
<dbReference type="InterPro" id="IPR007048">
    <property type="entry name" value="IraD/Gp25-like"/>
</dbReference>
<protein>
    <submittedName>
        <fullName evidence="2">GPW/gp25 family protein</fullName>
    </submittedName>
</protein>
<evidence type="ECO:0000259" key="1">
    <source>
        <dbReference type="Pfam" id="PF04965"/>
    </source>
</evidence>